<dbReference type="FunFam" id="3.30.300.30:FF:000020">
    <property type="entry name" value="Long-chain fatty acid transporter"/>
    <property type="match status" value="1"/>
</dbReference>
<dbReference type="VEuPathDB" id="FungiDB:PV08_04574"/>
<evidence type="ECO:0000313" key="22">
    <source>
        <dbReference type="Proteomes" id="UP000053328"/>
    </source>
</evidence>
<evidence type="ECO:0000256" key="9">
    <source>
        <dbReference type="ARBA" id="ARBA00022692"/>
    </source>
</evidence>
<protein>
    <recommendedName>
        <fullName evidence="18">Very long-chain fatty acid transport protein</fullName>
    </recommendedName>
    <alternativeName>
        <fullName evidence="19">Very-long-chain acyl-CoA synthetase</fullName>
    </alternativeName>
</protein>
<evidence type="ECO:0000256" key="10">
    <source>
        <dbReference type="ARBA" id="ARBA00022741"/>
    </source>
</evidence>
<dbReference type="PANTHER" id="PTHR43107">
    <property type="entry name" value="LONG-CHAIN FATTY ACID TRANSPORT PROTEIN"/>
    <property type="match status" value="1"/>
</dbReference>
<name>A0A0D2BFJ7_9EURO</name>
<dbReference type="GO" id="GO:0009898">
    <property type="term" value="C:cytoplasmic side of plasma membrane"/>
    <property type="evidence" value="ECO:0007669"/>
    <property type="project" value="TreeGrafter"/>
</dbReference>
<proteinExistence type="inferred from homology"/>
<evidence type="ECO:0000256" key="5">
    <source>
        <dbReference type="ARBA" id="ARBA00022448"/>
    </source>
</evidence>
<keyword evidence="9" id="KW-0812">Transmembrane</keyword>
<keyword evidence="10" id="KW-0547">Nucleotide-binding</keyword>
<evidence type="ECO:0000256" key="14">
    <source>
        <dbReference type="ARBA" id="ARBA00023136"/>
    </source>
</evidence>
<keyword evidence="8" id="KW-0551">Lipid droplet</keyword>
<keyword evidence="15" id="KW-0576">Peroxisome</keyword>
<dbReference type="AlphaFoldDB" id="A0A0D2BFJ7"/>
<evidence type="ECO:0000256" key="19">
    <source>
        <dbReference type="ARBA" id="ARBA00078285"/>
    </source>
</evidence>
<keyword evidence="14" id="KW-0472">Membrane</keyword>
<dbReference type="OrthoDB" id="196650at2759"/>
<dbReference type="Gene3D" id="3.40.50.12780">
    <property type="entry name" value="N-terminal domain of ligase-like"/>
    <property type="match status" value="1"/>
</dbReference>
<keyword evidence="11" id="KW-0067">ATP-binding</keyword>
<evidence type="ECO:0000256" key="8">
    <source>
        <dbReference type="ARBA" id="ARBA00022677"/>
    </source>
</evidence>
<evidence type="ECO:0000256" key="17">
    <source>
        <dbReference type="ARBA" id="ARBA00060276"/>
    </source>
</evidence>
<dbReference type="InterPro" id="IPR020845">
    <property type="entry name" value="AMP-binding_CS"/>
</dbReference>
<keyword evidence="5" id="KW-0813">Transport</keyword>
<dbReference type="HOGENOM" id="CLU_000022_46_3_1"/>
<dbReference type="GO" id="GO:0005324">
    <property type="term" value="F:long-chain fatty acid transmembrane transporter activity"/>
    <property type="evidence" value="ECO:0007669"/>
    <property type="project" value="TreeGrafter"/>
</dbReference>
<sequence>MALATAAAVAAGSWATAAYLDAKFHLRKDYDNIARMSQGAKEYARAVKEDRVSFWYVLEERCKQYESRRAIWWRERSYTFGELHDETLRIAQWMLEQGVRPGELVALYLTNSPHFMFSWFACLAIGAAPAFINYNLEGKALLHCLDVAQTKLLVVDDEPGCQARIEGSRTDIESRGMRIAVLDDALKQSISSRPVVRPGDELRAGTKGEFPYCLIYTSGTTGLPKGCAFTHSRVWLMCGHSMPICDGKPGVDRWYNSMPLYHGTGGISSSTSLLQGLSLALAPKFSVSRFWNDIHDSESTFFIYVGETARYLLNAPAHPLERDHKLRVAYGNGLRPDVWAKFQERFNVPEIGEFFNSTEGMFSLFNYDKGPFLQGCVGHHGLLLRTMLRNVYIPVKIDHDTGDIWRDPKTGFAQRTPYEEGGEMLVAVPNKEAFQGYWRSQAATDKKFCVDVFKKGDVYYRSGDALKRDADGRWHFLDRLGDTFRWKSENVSTAEVALTIGQYPGIAEANVYGVLVPNHEGRAGCAAIHLDPNHQGPPVNWDDLLKFTRARLPRYAVPVFLRVVKASTHIHNHKQNKVPLRKEGVDPNLVGTEAKEGKDDVFLWVPPKGDSYVPFTRQDWEKLENKEARL</sequence>
<dbReference type="InterPro" id="IPR045851">
    <property type="entry name" value="AMP-bd_C_sf"/>
</dbReference>
<dbReference type="STRING" id="91928.A0A0D2BFJ7"/>
<evidence type="ECO:0000313" key="21">
    <source>
        <dbReference type="EMBL" id="KIW17380.1"/>
    </source>
</evidence>
<evidence type="ECO:0000256" key="12">
    <source>
        <dbReference type="ARBA" id="ARBA00022989"/>
    </source>
</evidence>
<dbReference type="GO" id="GO:0044539">
    <property type="term" value="P:long-chain fatty acid import into cell"/>
    <property type="evidence" value="ECO:0007669"/>
    <property type="project" value="TreeGrafter"/>
</dbReference>
<keyword evidence="7" id="KW-0436">Ligase</keyword>
<evidence type="ECO:0000256" key="18">
    <source>
        <dbReference type="ARBA" id="ARBA00068795"/>
    </source>
</evidence>
<dbReference type="Pfam" id="PF00501">
    <property type="entry name" value="AMP-binding"/>
    <property type="match status" value="1"/>
</dbReference>
<accession>A0A0D2BFJ7</accession>
<dbReference type="GO" id="GO:0004467">
    <property type="term" value="F:long-chain fatty acid-CoA ligase activity"/>
    <property type="evidence" value="ECO:0007669"/>
    <property type="project" value="TreeGrafter"/>
</dbReference>
<keyword evidence="13" id="KW-0445">Lipid transport</keyword>
<dbReference type="RefSeq" id="XP_016237596.1">
    <property type="nucleotide sequence ID" value="XM_016378919.1"/>
</dbReference>
<dbReference type="EMBL" id="KN847494">
    <property type="protein sequence ID" value="KIW17380.1"/>
    <property type="molecule type" value="Genomic_DNA"/>
</dbReference>
<dbReference type="GO" id="GO:0005524">
    <property type="term" value="F:ATP binding"/>
    <property type="evidence" value="ECO:0007669"/>
    <property type="project" value="UniProtKB-KW"/>
</dbReference>
<feature type="domain" description="AMP-dependent synthetase/ligase" evidence="20">
    <location>
        <begin position="58"/>
        <end position="438"/>
    </location>
</feature>
<dbReference type="Proteomes" id="UP000053328">
    <property type="component" value="Unassembled WGS sequence"/>
</dbReference>
<evidence type="ECO:0000259" key="20">
    <source>
        <dbReference type="Pfam" id="PF00501"/>
    </source>
</evidence>
<dbReference type="GeneID" id="27331657"/>
<organism evidence="21 22">
    <name type="scientific">Exophiala spinifera</name>
    <dbReference type="NCBI Taxonomy" id="91928"/>
    <lineage>
        <taxon>Eukaryota</taxon>
        <taxon>Fungi</taxon>
        <taxon>Dikarya</taxon>
        <taxon>Ascomycota</taxon>
        <taxon>Pezizomycotina</taxon>
        <taxon>Eurotiomycetes</taxon>
        <taxon>Chaetothyriomycetidae</taxon>
        <taxon>Chaetothyriales</taxon>
        <taxon>Herpotrichiellaceae</taxon>
        <taxon>Exophiala</taxon>
    </lineage>
</organism>
<dbReference type="InterPro" id="IPR042099">
    <property type="entry name" value="ANL_N_sf"/>
</dbReference>
<evidence type="ECO:0000256" key="16">
    <source>
        <dbReference type="ARBA" id="ARBA00051585"/>
    </source>
</evidence>
<evidence type="ECO:0000256" key="15">
    <source>
        <dbReference type="ARBA" id="ARBA00023140"/>
    </source>
</evidence>
<evidence type="ECO:0000256" key="13">
    <source>
        <dbReference type="ARBA" id="ARBA00023055"/>
    </source>
</evidence>
<evidence type="ECO:0000256" key="4">
    <source>
        <dbReference type="ARBA" id="ARBA00006432"/>
    </source>
</evidence>
<evidence type="ECO:0000256" key="3">
    <source>
        <dbReference type="ARBA" id="ARBA00004651"/>
    </source>
</evidence>
<comment type="catalytic activity">
    <reaction evidence="16">
        <text>a very long-chain fatty acid + ATP + CoA = a very long-chain fatty acyl-CoA + AMP + diphosphate</text>
        <dbReference type="Rhea" id="RHEA:54536"/>
        <dbReference type="ChEBI" id="CHEBI:30616"/>
        <dbReference type="ChEBI" id="CHEBI:33019"/>
        <dbReference type="ChEBI" id="CHEBI:57287"/>
        <dbReference type="ChEBI" id="CHEBI:58950"/>
        <dbReference type="ChEBI" id="CHEBI:138261"/>
        <dbReference type="ChEBI" id="CHEBI:456215"/>
    </reaction>
</comment>
<gene>
    <name evidence="21" type="ORF">PV08_04574</name>
</gene>
<dbReference type="PROSITE" id="PS00455">
    <property type="entry name" value="AMP_BINDING"/>
    <property type="match status" value="1"/>
</dbReference>
<evidence type="ECO:0000256" key="2">
    <source>
        <dbReference type="ARBA" id="ARBA00004585"/>
    </source>
</evidence>
<comment type="subcellular location">
    <subcellularLocation>
        <location evidence="3">Cell membrane</location>
        <topology evidence="3">Multi-pass membrane protein</topology>
    </subcellularLocation>
    <subcellularLocation>
        <location evidence="1">Lipid droplet</location>
    </subcellularLocation>
    <subcellularLocation>
        <location evidence="2">Peroxisome membrane</location>
        <topology evidence="2">Multi-pass membrane protein</topology>
    </subcellularLocation>
</comment>
<keyword evidence="6" id="KW-1003">Cell membrane</keyword>
<evidence type="ECO:0000256" key="7">
    <source>
        <dbReference type="ARBA" id="ARBA00022598"/>
    </source>
</evidence>
<dbReference type="InterPro" id="IPR000873">
    <property type="entry name" value="AMP-dep_synth/lig_dom"/>
</dbReference>
<keyword evidence="12" id="KW-1133">Transmembrane helix</keyword>
<dbReference type="PANTHER" id="PTHR43107:SF6">
    <property type="entry name" value="ACYL-COA SYNTHETASE FAMILY PROTEIN (CEFD1), PUTATIVE (AFU_ORTHOLOGUE AFUA_6G03630)-RELATED"/>
    <property type="match status" value="1"/>
</dbReference>
<comment type="function">
    <text evidence="17">Acyl-CoA synthetase required for both the import of long chain fatty acids (LCFAs) (C14-C18) and the activation very long chain fatty acids (VLCFAs) (C20-C26) by esterification of the fatty acids into metabolically active CoA-thioesters for subsequent degradation or incorporation into phospholipids. The transport and fatty acyl-CoA synthetase activities are genetically separable and are thus independent activities. Esterifies VLCFAs in the peroxisome matrix. The VLCFAs are actively transported into peroxisomes by a PXA1-PXA2 heterodimeric transporter in the peroxisomal membrane.</text>
</comment>
<comment type="similarity">
    <text evidence="4">Belongs to the ATP-dependent AMP-binding enzyme family.</text>
</comment>
<dbReference type="FunFam" id="3.40.50.12780:FF:000019">
    <property type="entry name" value="Long-chain fatty acid transporter"/>
    <property type="match status" value="1"/>
</dbReference>
<evidence type="ECO:0000256" key="1">
    <source>
        <dbReference type="ARBA" id="ARBA00004502"/>
    </source>
</evidence>
<dbReference type="SUPFAM" id="SSF56801">
    <property type="entry name" value="Acetyl-CoA synthetase-like"/>
    <property type="match status" value="1"/>
</dbReference>
<dbReference type="GO" id="GO:0005811">
    <property type="term" value="C:lipid droplet"/>
    <property type="evidence" value="ECO:0007669"/>
    <property type="project" value="UniProtKB-SubCell"/>
</dbReference>
<evidence type="ECO:0000256" key="11">
    <source>
        <dbReference type="ARBA" id="ARBA00022840"/>
    </source>
</evidence>
<reference evidence="21 22" key="1">
    <citation type="submission" date="2015-01" db="EMBL/GenBank/DDBJ databases">
        <title>The Genome Sequence of Exophiala spinifera CBS89968.</title>
        <authorList>
            <consortium name="The Broad Institute Genomics Platform"/>
            <person name="Cuomo C."/>
            <person name="de Hoog S."/>
            <person name="Gorbushina A."/>
            <person name="Stielow B."/>
            <person name="Teixiera M."/>
            <person name="Abouelleil A."/>
            <person name="Chapman S.B."/>
            <person name="Priest M."/>
            <person name="Young S.K."/>
            <person name="Wortman J."/>
            <person name="Nusbaum C."/>
            <person name="Birren B."/>
        </authorList>
    </citation>
    <scope>NUCLEOTIDE SEQUENCE [LARGE SCALE GENOMIC DNA]</scope>
    <source>
        <strain evidence="21 22">CBS 89968</strain>
    </source>
</reference>
<keyword evidence="22" id="KW-1185">Reference proteome</keyword>
<dbReference type="Gene3D" id="3.30.300.30">
    <property type="match status" value="1"/>
</dbReference>
<dbReference type="GO" id="GO:0005778">
    <property type="term" value="C:peroxisomal membrane"/>
    <property type="evidence" value="ECO:0007669"/>
    <property type="project" value="UniProtKB-SubCell"/>
</dbReference>
<evidence type="ECO:0000256" key="6">
    <source>
        <dbReference type="ARBA" id="ARBA00022475"/>
    </source>
</evidence>